<dbReference type="AlphaFoldDB" id="A0A8X7T288"/>
<name>A0A8X7T288_9BASI</name>
<proteinExistence type="predicted"/>
<evidence type="ECO:0000313" key="3">
    <source>
        <dbReference type="Proteomes" id="UP000078113"/>
    </source>
</evidence>
<dbReference type="Proteomes" id="UP000078113">
    <property type="component" value="Unassembled WGS sequence"/>
</dbReference>
<reference evidence="2" key="2">
    <citation type="journal article" date="2019" name="IMA Fungus">
        <title>Genome sequencing and comparison of five Tilletia species to identify candidate genes for the detection of regulated species infecting wheat.</title>
        <authorList>
            <person name="Nguyen H.D.T."/>
            <person name="Sultana T."/>
            <person name="Kesanakurti P."/>
            <person name="Hambleton S."/>
        </authorList>
    </citation>
    <scope>NUCLEOTIDE SEQUENCE</scope>
    <source>
        <strain evidence="2">DAOMC 236422</strain>
    </source>
</reference>
<dbReference type="EMBL" id="LWDG02000406">
    <property type="protein sequence ID" value="KAE8265946.1"/>
    <property type="molecule type" value="Genomic_DNA"/>
</dbReference>
<feature type="region of interest" description="Disordered" evidence="1">
    <location>
        <begin position="93"/>
        <end position="115"/>
    </location>
</feature>
<comment type="caution">
    <text evidence="2">The sequence shown here is derived from an EMBL/GenBank/DDBJ whole genome shotgun (WGS) entry which is preliminary data.</text>
</comment>
<accession>A0A8X7T288</accession>
<protein>
    <submittedName>
        <fullName evidence="2">Uncharacterized protein</fullName>
    </submittedName>
</protein>
<sequence length="115" mass="12908">MRKRDVEEGKAVSGEKITLNLGKLTEEEKERIEEDPVIAEENRKYEEALATLSAATGKTLSVMVPAKTLEELGTSSRQDIARAAKVALGARNKRNKIRQSLRRREAMQKTKKAKE</sequence>
<gene>
    <name evidence="2" type="ORF">A4X09_0g6401</name>
</gene>
<keyword evidence="3" id="KW-1185">Reference proteome</keyword>
<reference evidence="2" key="1">
    <citation type="submission" date="2016-04" db="EMBL/GenBank/DDBJ databases">
        <authorList>
            <person name="Nguyen H.D."/>
            <person name="Samba Siva P."/>
            <person name="Cullis J."/>
            <person name="Levesque C.A."/>
            <person name="Hambleton S."/>
        </authorList>
    </citation>
    <scope>NUCLEOTIDE SEQUENCE</scope>
    <source>
        <strain evidence="2">DAOMC 236422</strain>
    </source>
</reference>
<evidence type="ECO:0000313" key="2">
    <source>
        <dbReference type="EMBL" id="KAE8265946.1"/>
    </source>
</evidence>
<organism evidence="2 3">
    <name type="scientific">Tilletia walkeri</name>
    <dbReference type="NCBI Taxonomy" id="117179"/>
    <lineage>
        <taxon>Eukaryota</taxon>
        <taxon>Fungi</taxon>
        <taxon>Dikarya</taxon>
        <taxon>Basidiomycota</taxon>
        <taxon>Ustilaginomycotina</taxon>
        <taxon>Exobasidiomycetes</taxon>
        <taxon>Tilletiales</taxon>
        <taxon>Tilletiaceae</taxon>
        <taxon>Tilletia</taxon>
    </lineage>
</organism>
<evidence type="ECO:0000256" key="1">
    <source>
        <dbReference type="SAM" id="MobiDB-lite"/>
    </source>
</evidence>